<dbReference type="eggNOG" id="COG0614">
    <property type="taxonomic scope" value="Bacteria"/>
</dbReference>
<dbReference type="RefSeq" id="WP_007918683.1">
    <property type="nucleotide sequence ID" value="NZ_ADVG01000004.1"/>
</dbReference>
<evidence type="ECO:0000313" key="5">
    <source>
        <dbReference type="Proteomes" id="UP000004508"/>
    </source>
</evidence>
<dbReference type="PANTHER" id="PTHR30535:SF34">
    <property type="entry name" value="MOLYBDATE-BINDING PROTEIN MOLA"/>
    <property type="match status" value="1"/>
</dbReference>
<dbReference type="NCBIfam" id="NF038402">
    <property type="entry name" value="TroA_like"/>
    <property type="match status" value="1"/>
</dbReference>
<organism evidence="4 5">
    <name type="scientific">Ktedonobacter racemifer DSM 44963</name>
    <dbReference type="NCBI Taxonomy" id="485913"/>
    <lineage>
        <taxon>Bacteria</taxon>
        <taxon>Bacillati</taxon>
        <taxon>Chloroflexota</taxon>
        <taxon>Ktedonobacteria</taxon>
        <taxon>Ktedonobacterales</taxon>
        <taxon>Ktedonobacteraceae</taxon>
        <taxon>Ktedonobacter</taxon>
    </lineage>
</organism>
<dbReference type="OrthoDB" id="9787830at2"/>
<evidence type="ECO:0000256" key="2">
    <source>
        <dbReference type="ARBA" id="ARBA00022729"/>
    </source>
</evidence>
<keyword evidence="5" id="KW-1185">Reference proteome</keyword>
<dbReference type="InterPro" id="IPR054828">
    <property type="entry name" value="Vit_B12_bind_prot"/>
</dbReference>
<dbReference type="InterPro" id="IPR002491">
    <property type="entry name" value="ABC_transptr_periplasmic_BD"/>
</dbReference>
<accession>D6U4D2</accession>
<reference evidence="4 5" key="1">
    <citation type="journal article" date="2011" name="Stand. Genomic Sci.">
        <title>Non-contiguous finished genome sequence and contextual data of the filamentous soil bacterium Ktedonobacter racemifer type strain (SOSP1-21).</title>
        <authorList>
            <person name="Chang Y.J."/>
            <person name="Land M."/>
            <person name="Hauser L."/>
            <person name="Chertkov O."/>
            <person name="Del Rio T.G."/>
            <person name="Nolan M."/>
            <person name="Copeland A."/>
            <person name="Tice H."/>
            <person name="Cheng J.F."/>
            <person name="Lucas S."/>
            <person name="Han C."/>
            <person name="Goodwin L."/>
            <person name="Pitluck S."/>
            <person name="Ivanova N."/>
            <person name="Ovchinikova G."/>
            <person name="Pati A."/>
            <person name="Chen A."/>
            <person name="Palaniappan K."/>
            <person name="Mavromatis K."/>
            <person name="Liolios K."/>
            <person name="Brettin T."/>
            <person name="Fiebig A."/>
            <person name="Rohde M."/>
            <person name="Abt B."/>
            <person name="Goker M."/>
            <person name="Detter J.C."/>
            <person name="Woyke T."/>
            <person name="Bristow J."/>
            <person name="Eisen J.A."/>
            <person name="Markowitz V."/>
            <person name="Hugenholtz P."/>
            <person name="Kyrpides N.C."/>
            <person name="Klenk H.P."/>
            <person name="Lapidus A."/>
        </authorList>
    </citation>
    <scope>NUCLEOTIDE SEQUENCE [LARGE SCALE GENOMIC DNA]</scope>
    <source>
        <strain evidence="5">DSM 44963</strain>
    </source>
</reference>
<dbReference type="Gene3D" id="3.40.50.1980">
    <property type="entry name" value="Nitrogenase molybdenum iron protein domain"/>
    <property type="match status" value="2"/>
</dbReference>
<name>D6U4D2_KTERA</name>
<protein>
    <submittedName>
        <fullName evidence="4">Periplasmic binding protein</fullName>
    </submittedName>
</protein>
<dbReference type="FunCoup" id="D6U4D2">
    <property type="interactions" value="291"/>
</dbReference>
<comment type="caution">
    <text evidence="4">The sequence shown here is derived from an EMBL/GenBank/DDBJ whole genome shotgun (WGS) entry which is preliminary data.</text>
</comment>
<feature type="domain" description="Fe/B12 periplasmic-binding" evidence="3">
    <location>
        <begin position="125"/>
        <end position="380"/>
    </location>
</feature>
<dbReference type="STRING" id="485913.Krac_2077"/>
<dbReference type="InterPro" id="IPR050902">
    <property type="entry name" value="ABC_Transporter_SBP"/>
</dbReference>
<evidence type="ECO:0000256" key="1">
    <source>
        <dbReference type="ARBA" id="ARBA00008814"/>
    </source>
</evidence>
<dbReference type="SUPFAM" id="SSF53807">
    <property type="entry name" value="Helical backbone' metal receptor"/>
    <property type="match status" value="1"/>
</dbReference>
<sequence length="393" mass="42150">MPISSFASKERVHGNSVEALKGCEATPAARWKPFPHVFCNTSKGREVTTGSVVVYLDIFGGVRLMSTRVISHRLLPLMLVALCALLAACGGSTQTSSSAIPVATQAPANDYYGKPINMPKAAPQRIISLTASTSEILGALGLQSRVVGVDAFTNYPADLAKVTKVSSTQGYNTELIISLKPDLVLSSGGLTKQYDSKLKDSGVNIVDLSLTNFSQTFDQIQLVGRLTYSEAKANDLVAQLKKERDDIEQKVAGTPTPKVLLEVDDSTPGKPYVFGGGSFGDELLQDASATNIFHSNTANEGYPQVTDEAVLSANPQIVILTEDPAYGGTPDSVYKRANWSTIQAVKDRKVYRLNVDIMQRPGPRLVQGLRCVAQLVHPDKFPGALPDYCTGTV</sequence>
<dbReference type="PROSITE" id="PS50983">
    <property type="entry name" value="FE_B12_PBP"/>
    <property type="match status" value="1"/>
</dbReference>
<gene>
    <name evidence="4" type="ORF">Krac_2077</name>
</gene>
<dbReference type="EMBL" id="ADVG01000004">
    <property type="protein sequence ID" value="EFH81362.1"/>
    <property type="molecule type" value="Genomic_DNA"/>
</dbReference>
<dbReference type="Pfam" id="PF01497">
    <property type="entry name" value="Peripla_BP_2"/>
    <property type="match status" value="1"/>
</dbReference>
<dbReference type="CDD" id="cd01143">
    <property type="entry name" value="YvrC"/>
    <property type="match status" value="1"/>
</dbReference>
<dbReference type="PANTHER" id="PTHR30535">
    <property type="entry name" value="VITAMIN B12-BINDING PROTEIN"/>
    <property type="match status" value="1"/>
</dbReference>
<dbReference type="InParanoid" id="D6U4D2"/>
<dbReference type="GO" id="GO:0071281">
    <property type="term" value="P:cellular response to iron ion"/>
    <property type="evidence" value="ECO:0007669"/>
    <property type="project" value="TreeGrafter"/>
</dbReference>
<evidence type="ECO:0000259" key="3">
    <source>
        <dbReference type="PROSITE" id="PS50983"/>
    </source>
</evidence>
<evidence type="ECO:0000313" key="4">
    <source>
        <dbReference type="EMBL" id="EFH81362.1"/>
    </source>
</evidence>
<keyword evidence="2" id="KW-0732">Signal</keyword>
<comment type="similarity">
    <text evidence="1">Belongs to the bacterial solute-binding protein 8 family.</text>
</comment>
<dbReference type="AlphaFoldDB" id="D6U4D2"/>
<dbReference type="Proteomes" id="UP000004508">
    <property type="component" value="Unassembled WGS sequence"/>
</dbReference>
<proteinExistence type="inferred from homology"/>